<keyword evidence="5" id="KW-0349">Heme</keyword>
<evidence type="ECO:0000256" key="12">
    <source>
        <dbReference type="ARBA" id="ARBA00037975"/>
    </source>
</evidence>
<proteinExistence type="inferred from homology"/>
<dbReference type="InterPro" id="IPR016174">
    <property type="entry name" value="Di-haem_cyt_TM"/>
</dbReference>
<gene>
    <name evidence="15" type="ORF">GCM10011352_35290</name>
</gene>
<dbReference type="PANTHER" id="PTHR30529">
    <property type="entry name" value="CYTOCHROME B561"/>
    <property type="match status" value="1"/>
</dbReference>
<dbReference type="InterPro" id="IPR011577">
    <property type="entry name" value="Cyt_b561_bac/Ni-Hgenase"/>
</dbReference>
<evidence type="ECO:0000256" key="7">
    <source>
        <dbReference type="ARBA" id="ARBA00022723"/>
    </source>
</evidence>
<accession>A0ABQ1KQL8</accession>
<dbReference type="Proteomes" id="UP000629025">
    <property type="component" value="Unassembled WGS sequence"/>
</dbReference>
<evidence type="ECO:0000259" key="14">
    <source>
        <dbReference type="Pfam" id="PF01292"/>
    </source>
</evidence>
<evidence type="ECO:0000256" key="9">
    <source>
        <dbReference type="ARBA" id="ARBA00022989"/>
    </source>
</evidence>
<comment type="similarity">
    <text evidence="12">Belongs to the cytochrome b561 family.</text>
</comment>
<dbReference type="Pfam" id="PF01292">
    <property type="entry name" value="Ni_hydr_CYTB"/>
    <property type="match status" value="1"/>
</dbReference>
<feature type="transmembrane region" description="Helical" evidence="13">
    <location>
        <begin position="82"/>
        <end position="101"/>
    </location>
</feature>
<dbReference type="InterPro" id="IPR052168">
    <property type="entry name" value="Cytochrome_b561_oxidase"/>
</dbReference>
<comment type="subcellular location">
    <subcellularLocation>
        <location evidence="2">Cell membrane</location>
        <topology evidence="2">Multi-pass membrane protein</topology>
    </subcellularLocation>
</comment>
<keyword evidence="4" id="KW-1003">Cell membrane</keyword>
<evidence type="ECO:0000256" key="13">
    <source>
        <dbReference type="SAM" id="Phobius"/>
    </source>
</evidence>
<evidence type="ECO:0000256" key="3">
    <source>
        <dbReference type="ARBA" id="ARBA00022448"/>
    </source>
</evidence>
<keyword evidence="10" id="KW-0408">Iron</keyword>
<sequence length="171" mass="19636">MAKLLHWLMAALLLIQLLLGAFALIWPLSPTKLQLFIWHKSLGLLLLVLVLIRLAWRWLNPVPRLPSSVPPWQRLASQLSHLTLYVCLIALPITGWVINSASNVPLKVFWLFRLPNITEPDKALEQLMKWVHGGFVMLFLLVLVVHIAAALHHHFVRHDEVLTRMLPGRSR</sequence>
<keyword evidence="8" id="KW-0249">Electron transport</keyword>
<protein>
    <submittedName>
        <fullName evidence="15">Cytochrome b</fullName>
    </submittedName>
</protein>
<keyword evidence="7" id="KW-0479">Metal-binding</keyword>
<dbReference type="SUPFAM" id="SSF81342">
    <property type="entry name" value="Transmembrane di-heme cytochromes"/>
    <property type="match status" value="1"/>
</dbReference>
<evidence type="ECO:0000313" key="15">
    <source>
        <dbReference type="EMBL" id="GGC06029.1"/>
    </source>
</evidence>
<comment type="caution">
    <text evidence="15">The sequence shown here is derived from an EMBL/GenBank/DDBJ whole genome shotgun (WGS) entry which is preliminary data.</text>
</comment>
<feature type="transmembrane region" description="Helical" evidence="13">
    <location>
        <begin position="130"/>
        <end position="151"/>
    </location>
</feature>
<comment type="cofactor">
    <cofactor evidence="1">
        <name>heme b</name>
        <dbReference type="ChEBI" id="CHEBI:60344"/>
    </cofactor>
</comment>
<evidence type="ECO:0000256" key="8">
    <source>
        <dbReference type="ARBA" id="ARBA00022982"/>
    </source>
</evidence>
<reference evidence="16" key="1">
    <citation type="journal article" date="2019" name="Int. J. Syst. Evol. Microbiol.">
        <title>The Global Catalogue of Microorganisms (GCM) 10K type strain sequencing project: providing services to taxonomists for standard genome sequencing and annotation.</title>
        <authorList>
            <consortium name="The Broad Institute Genomics Platform"/>
            <consortium name="The Broad Institute Genome Sequencing Center for Infectious Disease"/>
            <person name="Wu L."/>
            <person name="Ma J."/>
        </authorList>
    </citation>
    <scope>NUCLEOTIDE SEQUENCE [LARGE SCALE GENOMIC DNA]</scope>
    <source>
        <strain evidence="16">CGMCC 1.15341</strain>
    </source>
</reference>
<organism evidence="15 16">
    <name type="scientific">Marinobacterium zhoushanense</name>
    <dbReference type="NCBI Taxonomy" id="1679163"/>
    <lineage>
        <taxon>Bacteria</taxon>
        <taxon>Pseudomonadati</taxon>
        <taxon>Pseudomonadota</taxon>
        <taxon>Gammaproteobacteria</taxon>
        <taxon>Oceanospirillales</taxon>
        <taxon>Oceanospirillaceae</taxon>
        <taxon>Marinobacterium</taxon>
    </lineage>
</organism>
<evidence type="ECO:0000256" key="11">
    <source>
        <dbReference type="ARBA" id="ARBA00023136"/>
    </source>
</evidence>
<evidence type="ECO:0000256" key="5">
    <source>
        <dbReference type="ARBA" id="ARBA00022617"/>
    </source>
</evidence>
<dbReference type="EMBL" id="BMIJ01000007">
    <property type="protein sequence ID" value="GGC06029.1"/>
    <property type="molecule type" value="Genomic_DNA"/>
</dbReference>
<keyword evidence="16" id="KW-1185">Reference proteome</keyword>
<keyword evidence="3" id="KW-0813">Transport</keyword>
<keyword evidence="11 13" id="KW-0472">Membrane</keyword>
<keyword evidence="6 13" id="KW-0812">Transmembrane</keyword>
<evidence type="ECO:0000256" key="4">
    <source>
        <dbReference type="ARBA" id="ARBA00022475"/>
    </source>
</evidence>
<evidence type="ECO:0000256" key="2">
    <source>
        <dbReference type="ARBA" id="ARBA00004651"/>
    </source>
</evidence>
<keyword evidence="9 13" id="KW-1133">Transmembrane helix</keyword>
<evidence type="ECO:0000313" key="16">
    <source>
        <dbReference type="Proteomes" id="UP000629025"/>
    </source>
</evidence>
<feature type="transmembrane region" description="Helical" evidence="13">
    <location>
        <begin position="33"/>
        <end position="56"/>
    </location>
</feature>
<feature type="domain" description="Cytochrome b561 bacterial/Ni-hydrogenase" evidence="14">
    <location>
        <begin position="2"/>
        <end position="168"/>
    </location>
</feature>
<name>A0ABQ1KQL8_9GAMM</name>
<evidence type="ECO:0000256" key="6">
    <source>
        <dbReference type="ARBA" id="ARBA00022692"/>
    </source>
</evidence>
<dbReference type="PANTHER" id="PTHR30529:SF1">
    <property type="entry name" value="CYTOCHROME B561 HOMOLOG 2"/>
    <property type="match status" value="1"/>
</dbReference>
<evidence type="ECO:0000256" key="1">
    <source>
        <dbReference type="ARBA" id="ARBA00001970"/>
    </source>
</evidence>
<evidence type="ECO:0000256" key="10">
    <source>
        <dbReference type="ARBA" id="ARBA00023004"/>
    </source>
</evidence>